<sequence>MSQQMDTNFRGQFDCKRPSYTGFTYSITKLQALLCHMTYHTSTVFLLSRRVTFYHYQSFEPKKATTNQNYQDSFPRYGINDKNKISKLPKSNHMREKIMHISKTVMQYICRVVNIFRIDDTSSG</sequence>
<reference evidence="1" key="2">
    <citation type="submission" date="2020-07" db="EMBL/GenBank/DDBJ databases">
        <authorList>
            <person name="Vera ALvarez R."/>
            <person name="Arias-Moreno D.M."/>
            <person name="Jimenez-Jacinto V."/>
            <person name="Jimenez-Bremont J.F."/>
            <person name="Swaminathan K."/>
            <person name="Moose S.P."/>
            <person name="Guerrero-Gonzalez M.L."/>
            <person name="Marino-Ramirez L."/>
            <person name="Landsman D."/>
            <person name="Rodriguez-Kessler M."/>
            <person name="Delgado-Sanchez P."/>
        </authorList>
    </citation>
    <scope>NUCLEOTIDE SEQUENCE</scope>
    <source>
        <tissue evidence="1">Cladode</tissue>
    </source>
</reference>
<dbReference type="EMBL" id="GISG01242486">
    <property type="protein sequence ID" value="MBA4669135.1"/>
    <property type="molecule type" value="Transcribed_RNA"/>
</dbReference>
<evidence type="ECO:0000313" key="1">
    <source>
        <dbReference type="EMBL" id="MBA4669135.1"/>
    </source>
</evidence>
<organism evidence="1">
    <name type="scientific">Opuntia streptacantha</name>
    <name type="common">Prickly pear cactus</name>
    <name type="synonym">Opuntia cardona</name>
    <dbReference type="NCBI Taxonomy" id="393608"/>
    <lineage>
        <taxon>Eukaryota</taxon>
        <taxon>Viridiplantae</taxon>
        <taxon>Streptophyta</taxon>
        <taxon>Embryophyta</taxon>
        <taxon>Tracheophyta</taxon>
        <taxon>Spermatophyta</taxon>
        <taxon>Magnoliopsida</taxon>
        <taxon>eudicotyledons</taxon>
        <taxon>Gunneridae</taxon>
        <taxon>Pentapetalae</taxon>
        <taxon>Caryophyllales</taxon>
        <taxon>Cactineae</taxon>
        <taxon>Cactaceae</taxon>
        <taxon>Opuntioideae</taxon>
        <taxon>Opuntia</taxon>
    </lineage>
</organism>
<accession>A0A7C9AM59</accession>
<name>A0A7C9AM59_OPUST</name>
<proteinExistence type="predicted"/>
<protein>
    <submittedName>
        <fullName evidence="1">Uncharacterized protein</fullName>
    </submittedName>
</protein>
<dbReference type="AlphaFoldDB" id="A0A7C9AM59"/>
<reference evidence="1" key="1">
    <citation type="journal article" date="2013" name="J. Plant Res.">
        <title>Effect of fungi and light on seed germination of three Opuntia species from semiarid lands of central Mexico.</title>
        <authorList>
            <person name="Delgado-Sanchez P."/>
            <person name="Jimenez-Bremont J.F."/>
            <person name="Guerrero-Gonzalez Mde L."/>
            <person name="Flores J."/>
        </authorList>
    </citation>
    <scope>NUCLEOTIDE SEQUENCE</scope>
    <source>
        <tissue evidence="1">Cladode</tissue>
    </source>
</reference>